<keyword evidence="1" id="KW-0812">Transmembrane</keyword>
<evidence type="ECO:0000256" key="1">
    <source>
        <dbReference type="SAM" id="Phobius"/>
    </source>
</evidence>
<evidence type="ECO:0000313" key="3">
    <source>
        <dbReference type="Proteomes" id="UP001501496"/>
    </source>
</evidence>
<gene>
    <name evidence="2" type="ORF">GCM10022291_11220</name>
</gene>
<dbReference type="RefSeq" id="WP_344787131.1">
    <property type="nucleotide sequence ID" value="NZ_BAABCA010000002.1"/>
</dbReference>
<dbReference type="Proteomes" id="UP001501496">
    <property type="component" value="Unassembled WGS sequence"/>
</dbReference>
<feature type="transmembrane region" description="Helical" evidence="1">
    <location>
        <begin position="111"/>
        <end position="132"/>
    </location>
</feature>
<feature type="transmembrane region" description="Helical" evidence="1">
    <location>
        <begin position="69"/>
        <end position="91"/>
    </location>
</feature>
<sequence>MGIHKIFKILAAVLAIAGAVFTVMLASGNESQIGNVLYVAYAVLGIVLGAVVLFTIFNTLSNPANLKRTLTGVGAFALLAAICYFVFASGVETPLKEGGVLSANGSKLVGAALYLFYFLGAIAIGSMLMGGVKKMIK</sequence>
<evidence type="ECO:0000313" key="2">
    <source>
        <dbReference type="EMBL" id="GAA4233661.1"/>
    </source>
</evidence>
<keyword evidence="1" id="KW-1133">Transmembrane helix</keyword>
<reference evidence="3" key="1">
    <citation type="journal article" date="2019" name="Int. J. Syst. Evol. Microbiol.">
        <title>The Global Catalogue of Microorganisms (GCM) 10K type strain sequencing project: providing services to taxonomists for standard genome sequencing and annotation.</title>
        <authorList>
            <consortium name="The Broad Institute Genomics Platform"/>
            <consortium name="The Broad Institute Genome Sequencing Center for Infectious Disease"/>
            <person name="Wu L."/>
            <person name="Ma J."/>
        </authorList>
    </citation>
    <scope>NUCLEOTIDE SEQUENCE [LARGE SCALE GENOMIC DNA]</scope>
    <source>
        <strain evidence="3">JCM 17630</strain>
    </source>
</reference>
<protein>
    <submittedName>
        <fullName evidence="2">Uncharacterized protein</fullName>
    </submittedName>
</protein>
<dbReference type="EMBL" id="BAABCA010000002">
    <property type="protein sequence ID" value="GAA4233661.1"/>
    <property type="molecule type" value="Genomic_DNA"/>
</dbReference>
<proteinExistence type="predicted"/>
<organism evidence="2 3">
    <name type="scientific">Postechiella marina</name>
    <dbReference type="NCBI Taxonomy" id="943941"/>
    <lineage>
        <taxon>Bacteria</taxon>
        <taxon>Pseudomonadati</taxon>
        <taxon>Bacteroidota</taxon>
        <taxon>Flavobacteriia</taxon>
        <taxon>Flavobacteriales</taxon>
        <taxon>Flavobacteriaceae</taxon>
        <taxon>Postechiella</taxon>
    </lineage>
</organism>
<accession>A0ABP8C4Q4</accession>
<name>A0ABP8C4Q4_9FLAO</name>
<keyword evidence="3" id="KW-1185">Reference proteome</keyword>
<comment type="caution">
    <text evidence="2">The sequence shown here is derived from an EMBL/GenBank/DDBJ whole genome shotgun (WGS) entry which is preliminary data.</text>
</comment>
<keyword evidence="1" id="KW-0472">Membrane</keyword>
<feature type="transmembrane region" description="Helical" evidence="1">
    <location>
        <begin position="36"/>
        <end position="57"/>
    </location>
</feature>